<evidence type="ECO:0000313" key="5">
    <source>
        <dbReference type="Proteomes" id="UP000361836"/>
    </source>
</evidence>
<feature type="transmembrane region" description="Helical" evidence="1">
    <location>
        <begin position="109"/>
        <end position="133"/>
    </location>
</feature>
<keyword evidence="1" id="KW-1133">Transmembrane helix</keyword>
<feature type="transmembrane region" description="Helical" evidence="1">
    <location>
        <begin position="212"/>
        <end position="233"/>
    </location>
</feature>
<evidence type="ECO:0000313" key="3">
    <source>
        <dbReference type="EMBL" id="VWM04656.1"/>
    </source>
</evidence>
<feature type="transmembrane region" description="Helical" evidence="1">
    <location>
        <begin position="31"/>
        <end position="56"/>
    </location>
</feature>
<dbReference type="RefSeq" id="WP_197036871.1">
    <property type="nucleotide sequence ID" value="NZ_CABWIH010000106.1"/>
</dbReference>
<accession>A0A5K1IPW5</accession>
<evidence type="ECO:0000313" key="2">
    <source>
        <dbReference type="EMBL" id="VWM01929.1"/>
    </source>
</evidence>
<dbReference type="Proteomes" id="UP000330807">
    <property type="component" value="Unassembled WGS sequence"/>
</dbReference>
<name>A0A5K1IPW5_9ACTN</name>
<reference evidence="4 5" key="1">
    <citation type="submission" date="2019-10" db="EMBL/GenBank/DDBJ databases">
        <authorList>
            <person name="Wolf R A."/>
        </authorList>
    </citation>
    <scope>NUCLEOTIDE SEQUENCE [LARGE SCALE GENOMIC DNA]</scope>
    <source>
        <strain evidence="3">Collinsella_aerofaciens_AK_138A</strain>
        <strain evidence="2">Collinsella_aerofaciens_MC2</strain>
    </source>
</reference>
<evidence type="ECO:0000313" key="4">
    <source>
        <dbReference type="Proteomes" id="UP000330807"/>
    </source>
</evidence>
<gene>
    <name evidence="2" type="ORF">KCJAJFAP_01029</name>
    <name evidence="3" type="ORF">LMKDKBCB_00572</name>
</gene>
<feature type="transmembrane region" description="Helical" evidence="1">
    <location>
        <begin position="77"/>
        <end position="103"/>
    </location>
</feature>
<dbReference type="Proteomes" id="UP000361836">
    <property type="component" value="Unassembled WGS sequence"/>
</dbReference>
<sequence>MALYIPLFVMSALQIGVSNVATELAYINPSITLICTVVAAFLNLLLSNAVFSLFAVDRSKETVQPARTLPVYLLASTVPLQISGALLIYLVHLILSAIVVFASLASSQLGVLCSLVVTVIVTLLSASFVFMLIEDADVGQRGLRGIRFAPRYIMRSFTVLRSSWREIARPAMLLVAWNLVASCAIQVLVGWVVSSVALPSVLSVTALVHEGLYYGAFAYMLLLLVHCAVASWLEIDVLLGVSLCVSEQAR</sequence>
<keyword evidence="5" id="KW-1185">Reference proteome</keyword>
<dbReference type="EMBL" id="CABWIE010000036">
    <property type="protein sequence ID" value="VWM01929.1"/>
    <property type="molecule type" value="Genomic_DNA"/>
</dbReference>
<keyword evidence="1" id="KW-0812">Transmembrane</keyword>
<evidence type="ECO:0000256" key="1">
    <source>
        <dbReference type="SAM" id="Phobius"/>
    </source>
</evidence>
<organism evidence="2 5">
    <name type="scientific">Collinsella aerofaciens</name>
    <dbReference type="NCBI Taxonomy" id="74426"/>
    <lineage>
        <taxon>Bacteria</taxon>
        <taxon>Bacillati</taxon>
        <taxon>Actinomycetota</taxon>
        <taxon>Coriobacteriia</taxon>
        <taxon>Coriobacteriales</taxon>
        <taxon>Coriobacteriaceae</taxon>
        <taxon>Collinsella</taxon>
    </lineage>
</organism>
<dbReference type="AlphaFoldDB" id="A0A5K1IPW5"/>
<proteinExistence type="predicted"/>
<keyword evidence="1" id="KW-0472">Membrane</keyword>
<dbReference type="EMBL" id="CABWIH010000106">
    <property type="protein sequence ID" value="VWM04656.1"/>
    <property type="molecule type" value="Genomic_DNA"/>
</dbReference>
<protein>
    <submittedName>
        <fullName evidence="2">Uncharacterized protein</fullName>
    </submittedName>
</protein>